<sequence>MAGKMKRLYTQKAKNKRKKSRQQTESSVSEAEGETVVMTEFKIVLKTVKEGVSLGNLLVGKVKYVKVLRDGSLLIICNDVKQKERALNIKKVLGENVRGRILDNRKHVRRYFRYFS</sequence>
<feature type="region of interest" description="Disordered" evidence="1">
    <location>
        <begin position="1"/>
        <end position="31"/>
    </location>
</feature>
<dbReference type="Proteomes" id="UP001469553">
    <property type="component" value="Unassembled WGS sequence"/>
</dbReference>
<evidence type="ECO:0000256" key="1">
    <source>
        <dbReference type="SAM" id="MobiDB-lite"/>
    </source>
</evidence>
<gene>
    <name evidence="2" type="ORF">AMECASPLE_038063</name>
</gene>
<evidence type="ECO:0000313" key="3">
    <source>
        <dbReference type="Proteomes" id="UP001469553"/>
    </source>
</evidence>
<comment type="caution">
    <text evidence="2">The sequence shown here is derived from an EMBL/GenBank/DDBJ whole genome shotgun (WGS) entry which is preliminary data.</text>
</comment>
<name>A0ABV0Z6Q3_9TELE</name>
<keyword evidence="3" id="KW-1185">Reference proteome</keyword>
<organism evidence="2 3">
    <name type="scientific">Ameca splendens</name>
    <dbReference type="NCBI Taxonomy" id="208324"/>
    <lineage>
        <taxon>Eukaryota</taxon>
        <taxon>Metazoa</taxon>
        <taxon>Chordata</taxon>
        <taxon>Craniata</taxon>
        <taxon>Vertebrata</taxon>
        <taxon>Euteleostomi</taxon>
        <taxon>Actinopterygii</taxon>
        <taxon>Neopterygii</taxon>
        <taxon>Teleostei</taxon>
        <taxon>Neoteleostei</taxon>
        <taxon>Acanthomorphata</taxon>
        <taxon>Ovalentaria</taxon>
        <taxon>Atherinomorphae</taxon>
        <taxon>Cyprinodontiformes</taxon>
        <taxon>Goodeidae</taxon>
        <taxon>Ameca</taxon>
    </lineage>
</organism>
<evidence type="ECO:0000313" key="2">
    <source>
        <dbReference type="EMBL" id="MEQ2301626.1"/>
    </source>
</evidence>
<accession>A0ABV0Z6Q3</accession>
<protein>
    <submittedName>
        <fullName evidence="2">Uncharacterized protein</fullName>
    </submittedName>
</protein>
<feature type="compositionally biased region" description="Basic residues" evidence="1">
    <location>
        <begin position="1"/>
        <end position="21"/>
    </location>
</feature>
<proteinExistence type="predicted"/>
<reference evidence="2 3" key="1">
    <citation type="submission" date="2021-06" db="EMBL/GenBank/DDBJ databases">
        <authorList>
            <person name="Palmer J.M."/>
        </authorList>
    </citation>
    <scope>NUCLEOTIDE SEQUENCE [LARGE SCALE GENOMIC DNA]</scope>
    <source>
        <strain evidence="2 3">AS_MEX2019</strain>
        <tissue evidence="2">Muscle</tissue>
    </source>
</reference>
<dbReference type="EMBL" id="JAHRIP010053804">
    <property type="protein sequence ID" value="MEQ2301626.1"/>
    <property type="molecule type" value="Genomic_DNA"/>
</dbReference>